<reference evidence="4" key="1">
    <citation type="submission" date="2016-06" db="UniProtKB">
        <authorList>
            <consortium name="WormBaseParasite"/>
        </authorList>
    </citation>
    <scope>IDENTIFICATION</scope>
</reference>
<keyword evidence="3" id="KW-1185">Reference proteome</keyword>
<dbReference type="AlphaFoldDB" id="A0A183J0N3"/>
<evidence type="ECO:0000313" key="2">
    <source>
        <dbReference type="EMBL" id="VDP23115.1"/>
    </source>
</evidence>
<evidence type="ECO:0000256" key="1">
    <source>
        <dbReference type="SAM" id="SignalP"/>
    </source>
</evidence>
<name>A0A183J0N3_9BILA</name>
<dbReference type="Proteomes" id="UP000270296">
    <property type="component" value="Unassembled WGS sequence"/>
</dbReference>
<keyword evidence="1" id="KW-0732">Signal</keyword>
<dbReference type="WBParaSite" id="SBAD_0000977401-mRNA-1">
    <property type="protein sequence ID" value="SBAD_0000977401-mRNA-1"/>
    <property type="gene ID" value="SBAD_0000977401"/>
</dbReference>
<feature type="chain" id="PRO_5043140337" evidence="1">
    <location>
        <begin position="32"/>
        <end position="120"/>
    </location>
</feature>
<gene>
    <name evidence="2" type="ORF">SBAD_LOCUS9431</name>
</gene>
<reference evidence="2 3" key="2">
    <citation type="submission" date="2018-11" db="EMBL/GenBank/DDBJ databases">
        <authorList>
            <consortium name="Pathogen Informatics"/>
        </authorList>
    </citation>
    <scope>NUCLEOTIDE SEQUENCE [LARGE SCALE GENOMIC DNA]</scope>
</reference>
<feature type="signal peptide" evidence="1">
    <location>
        <begin position="1"/>
        <end position="31"/>
    </location>
</feature>
<protein>
    <submittedName>
        <fullName evidence="4">Secreted protein</fullName>
    </submittedName>
</protein>
<evidence type="ECO:0000313" key="4">
    <source>
        <dbReference type="WBParaSite" id="SBAD_0000977401-mRNA-1"/>
    </source>
</evidence>
<proteinExistence type="predicted"/>
<organism evidence="4">
    <name type="scientific">Soboliphyme baturini</name>
    <dbReference type="NCBI Taxonomy" id="241478"/>
    <lineage>
        <taxon>Eukaryota</taxon>
        <taxon>Metazoa</taxon>
        <taxon>Ecdysozoa</taxon>
        <taxon>Nematoda</taxon>
        <taxon>Enoplea</taxon>
        <taxon>Dorylaimia</taxon>
        <taxon>Dioctophymatida</taxon>
        <taxon>Dioctophymatoidea</taxon>
        <taxon>Soboliphymatidae</taxon>
        <taxon>Soboliphyme</taxon>
    </lineage>
</organism>
<dbReference type="EMBL" id="UZAM01012713">
    <property type="protein sequence ID" value="VDP23115.1"/>
    <property type="molecule type" value="Genomic_DNA"/>
</dbReference>
<sequence>MTRKNRASPTHRTSEGRKRWLVLVLLLVVECEDDEEDGEAPLALFLALITKEKAVPVEDCWFIERQLSFCVVRSILFETELPPASPPISQLPIKHAYLVFLLTQRSDDCHLAATDRFARR</sequence>
<evidence type="ECO:0000313" key="3">
    <source>
        <dbReference type="Proteomes" id="UP000270296"/>
    </source>
</evidence>
<accession>A0A183J0N3</accession>